<dbReference type="PATRIC" id="fig|1237149.3.peg.914"/>
<protein>
    <submittedName>
        <fullName evidence="3">Two-component response regulator</fullName>
    </submittedName>
</protein>
<dbReference type="PANTHER" id="PTHR44520">
    <property type="entry name" value="RESPONSE REGULATOR RCP1-RELATED"/>
    <property type="match status" value="1"/>
</dbReference>
<gene>
    <name evidence="3" type="ORF">C900_00150</name>
</gene>
<dbReference type="EMBL" id="AMZN01000010">
    <property type="protein sequence ID" value="ELR73070.1"/>
    <property type="molecule type" value="Genomic_DNA"/>
</dbReference>
<dbReference type="PANTHER" id="PTHR44520:SF2">
    <property type="entry name" value="RESPONSE REGULATOR RCP1"/>
    <property type="match status" value="1"/>
</dbReference>
<dbReference type="STRING" id="1237149.C900_00150"/>
<organism evidence="3 4">
    <name type="scientific">Fulvivirga imtechensis AK7</name>
    <dbReference type="NCBI Taxonomy" id="1237149"/>
    <lineage>
        <taxon>Bacteria</taxon>
        <taxon>Pseudomonadati</taxon>
        <taxon>Bacteroidota</taxon>
        <taxon>Cytophagia</taxon>
        <taxon>Cytophagales</taxon>
        <taxon>Fulvivirgaceae</taxon>
        <taxon>Fulvivirga</taxon>
    </lineage>
</organism>
<evidence type="ECO:0000259" key="2">
    <source>
        <dbReference type="PROSITE" id="PS50110"/>
    </source>
</evidence>
<proteinExistence type="predicted"/>
<dbReference type="AlphaFoldDB" id="L8JW98"/>
<dbReference type="InterPro" id="IPR011006">
    <property type="entry name" value="CheY-like_superfamily"/>
</dbReference>
<comment type="caution">
    <text evidence="3">The sequence shown here is derived from an EMBL/GenBank/DDBJ whole genome shotgun (WGS) entry which is preliminary data.</text>
</comment>
<dbReference type="Pfam" id="PF00072">
    <property type="entry name" value="Response_reg"/>
    <property type="match status" value="1"/>
</dbReference>
<keyword evidence="4" id="KW-1185">Reference proteome</keyword>
<dbReference type="GO" id="GO:0000160">
    <property type="term" value="P:phosphorelay signal transduction system"/>
    <property type="evidence" value="ECO:0007669"/>
    <property type="project" value="InterPro"/>
</dbReference>
<evidence type="ECO:0000256" key="1">
    <source>
        <dbReference type="PROSITE-ProRule" id="PRU00169"/>
    </source>
</evidence>
<dbReference type="eggNOG" id="COG0745">
    <property type="taxonomic scope" value="Bacteria"/>
</dbReference>
<dbReference type="Proteomes" id="UP000011135">
    <property type="component" value="Unassembled WGS sequence"/>
</dbReference>
<dbReference type="SMART" id="SM00448">
    <property type="entry name" value="REC"/>
    <property type="match status" value="1"/>
</dbReference>
<dbReference type="CDD" id="cd17557">
    <property type="entry name" value="REC_Rcp-like"/>
    <property type="match status" value="1"/>
</dbReference>
<name>L8JW98_9BACT</name>
<dbReference type="Gene3D" id="3.40.50.2300">
    <property type="match status" value="1"/>
</dbReference>
<evidence type="ECO:0000313" key="4">
    <source>
        <dbReference type="Proteomes" id="UP000011135"/>
    </source>
</evidence>
<dbReference type="OrthoDB" id="7631574at2"/>
<feature type="modified residue" description="4-aspartylphosphate" evidence="1">
    <location>
        <position position="64"/>
    </location>
</feature>
<dbReference type="InterPro" id="IPR052893">
    <property type="entry name" value="TCS_response_regulator"/>
</dbReference>
<dbReference type="RefSeq" id="WP_009578373.1">
    <property type="nucleotide sequence ID" value="NZ_AMZN01000010.1"/>
</dbReference>
<evidence type="ECO:0000313" key="3">
    <source>
        <dbReference type="EMBL" id="ELR73070.1"/>
    </source>
</evidence>
<feature type="domain" description="Response regulatory" evidence="2">
    <location>
        <begin position="6"/>
        <end position="131"/>
    </location>
</feature>
<reference evidence="3 4" key="1">
    <citation type="submission" date="2012-12" db="EMBL/GenBank/DDBJ databases">
        <title>Genome assembly of Fulvivirga imtechensis AK7.</title>
        <authorList>
            <person name="Nupur N."/>
            <person name="Khatri I."/>
            <person name="Kumar R."/>
            <person name="Subramanian S."/>
            <person name="Pinnaka A."/>
        </authorList>
    </citation>
    <scope>NUCLEOTIDE SEQUENCE [LARGE SCALE GENOMIC DNA]</scope>
    <source>
        <strain evidence="3 4">AK7</strain>
    </source>
</reference>
<sequence>MTNLINVLLVEDDEVDIMNVQRSFKKNNINNPLFIARNGLEALNILRGNDPEQLIPAPRIILLDINMPKMGGIEFLKELRQDPELKPTCVFIMTTSNEDSDKFAAYNLNVAGYILKPLSFEGFAKAVAILNHYWHLCELPAQTPSEKE</sequence>
<dbReference type="InterPro" id="IPR001789">
    <property type="entry name" value="Sig_transdc_resp-reg_receiver"/>
</dbReference>
<keyword evidence="1" id="KW-0597">Phosphoprotein</keyword>
<dbReference type="PROSITE" id="PS50110">
    <property type="entry name" value="RESPONSE_REGULATORY"/>
    <property type="match status" value="1"/>
</dbReference>
<dbReference type="SUPFAM" id="SSF52172">
    <property type="entry name" value="CheY-like"/>
    <property type="match status" value="1"/>
</dbReference>
<accession>L8JW98</accession>